<comment type="caution">
    <text evidence="8">The sequence shown here is derived from an EMBL/GenBank/DDBJ whole genome shotgun (WGS) entry which is preliminary data.</text>
</comment>
<evidence type="ECO:0000256" key="3">
    <source>
        <dbReference type="ARBA" id="ARBA00022691"/>
    </source>
</evidence>
<evidence type="ECO:0000256" key="4">
    <source>
        <dbReference type="ARBA" id="ARBA00022694"/>
    </source>
</evidence>
<keyword evidence="2" id="KW-0808">Transferase</keyword>
<evidence type="ECO:0000256" key="6">
    <source>
        <dbReference type="ARBA" id="ARBA00048718"/>
    </source>
</evidence>
<feature type="domain" description="DTW" evidence="7">
    <location>
        <begin position="75"/>
        <end position="321"/>
    </location>
</feature>
<dbReference type="AlphaFoldDB" id="A0AAD3CXC0"/>
<comment type="similarity">
    <text evidence="5">Belongs to the TDD superfamily. DTWD2 family.</text>
</comment>
<proteinExistence type="inferred from homology"/>
<keyword evidence="4" id="KW-0819">tRNA processing</keyword>
<dbReference type="GO" id="GO:0016432">
    <property type="term" value="F:tRNA-uridine aminocarboxypropyltransferase activity"/>
    <property type="evidence" value="ECO:0007669"/>
    <property type="project" value="UniProtKB-EC"/>
</dbReference>
<dbReference type="InterPro" id="IPR005636">
    <property type="entry name" value="DTW"/>
</dbReference>
<evidence type="ECO:0000256" key="2">
    <source>
        <dbReference type="ARBA" id="ARBA00022679"/>
    </source>
</evidence>
<dbReference type="GO" id="GO:0008033">
    <property type="term" value="P:tRNA processing"/>
    <property type="evidence" value="ECO:0007669"/>
    <property type="project" value="UniProtKB-KW"/>
</dbReference>
<gene>
    <name evidence="8" type="ORF">CTEN210_08795</name>
</gene>
<evidence type="ECO:0000259" key="7">
    <source>
        <dbReference type="SMART" id="SM01144"/>
    </source>
</evidence>
<comment type="catalytic activity">
    <reaction evidence="6">
        <text>a uridine in tRNA + S-adenosyl-L-methionine = a 3-[(3S)-3-amino-3-carboxypropyl]uridine in tRNA + S-methyl-5'-thioadenosine + H(+)</text>
        <dbReference type="Rhea" id="RHEA:62432"/>
        <dbReference type="Rhea" id="RHEA-COMP:13339"/>
        <dbReference type="Rhea" id="RHEA-COMP:16092"/>
        <dbReference type="ChEBI" id="CHEBI:15378"/>
        <dbReference type="ChEBI" id="CHEBI:17509"/>
        <dbReference type="ChEBI" id="CHEBI:59789"/>
        <dbReference type="ChEBI" id="CHEBI:65315"/>
        <dbReference type="ChEBI" id="CHEBI:82930"/>
        <dbReference type="EC" id="2.5.1.25"/>
    </reaction>
</comment>
<dbReference type="PANTHER" id="PTHR21392">
    <property type="entry name" value="TRNA-URIDINE AMINOCARBOXYPROPYLTRANSFERASE 2"/>
    <property type="match status" value="1"/>
</dbReference>
<protein>
    <recommendedName>
        <fullName evidence="1">tRNA-uridine aminocarboxypropyltransferase</fullName>
        <ecNumber evidence="1">2.5.1.25</ecNumber>
    </recommendedName>
</protein>
<evidence type="ECO:0000256" key="5">
    <source>
        <dbReference type="ARBA" id="ARBA00034489"/>
    </source>
</evidence>
<sequence>MLSVHRSISFISFRTRGFASRPLYSKFLEQVEDTIRIVNPDPNLDKEAILKLPAAQRESVGVANRLSNRIKSLHKNNDCPTCWLQRAHCICSETPPIDHLVPSNVNRVFMLMHHKEIGLVVDTAKVLLNAMPEKARLVVNGIDEEYQETLRELNEAIKQKDRRCIVLFPTDDAQTFEDLVRENNEITSTSSDGDLCDEKFDVIVMDGTWNQARKIHSRYIPSEQEGGPKRVCLSQESLDIIAGINQDSDNPVESFTVNGVERGGSGRQLRRHPIKWKEVSTLEATRLLLKDMSKVTSENLLNEDGKACHDILSDYQLISDAAAVRQLGPPREKS</sequence>
<dbReference type="PANTHER" id="PTHR21392:SF0">
    <property type="entry name" value="TRNA-URIDINE AMINOCARBOXYPROPYLTRANSFERASE 2"/>
    <property type="match status" value="1"/>
</dbReference>
<dbReference type="EC" id="2.5.1.25" evidence="1"/>
<accession>A0AAD3CXC0</accession>
<organism evidence="8 9">
    <name type="scientific">Chaetoceros tenuissimus</name>
    <dbReference type="NCBI Taxonomy" id="426638"/>
    <lineage>
        <taxon>Eukaryota</taxon>
        <taxon>Sar</taxon>
        <taxon>Stramenopiles</taxon>
        <taxon>Ochrophyta</taxon>
        <taxon>Bacillariophyta</taxon>
        <taxon>Coscinodiscophyceae</taxon>
        <taxon>Chaetocerotophycidae</taxon>
        <taxon>Chaetocerotales</taxon>
        <taxon>Chaetocerotaceae</taxon>
        <taxon>Chaetoceros</taxon>
    </lineage>
</organism>
<dbReference type="Pfam" id="PF03942">
    <property type="entry name" value="DTW"/>
    <property type="match status" value="1"/>
</dbReference>
<evidence type="ECO:0000256" key="1">
    <source>
        <dbReference type="ARBA" id="ARBA00012386"/>
    </source>
</evidence>
<evidence type="ECO:0000313" key="9">
    <source>
        <dbReference type="Proteomes" id="UP001054902"/>
    </source>
</evidence>
<keyword evidence="3" id="KW-0949">S-adenosyl-L-methionine</keyword>
<reference evidence="8 9" key="1">
    <citation type="journal article" date="2021" name="Sci. Rep.">
        <title>The genome of the diatom Chaetoceros tenuissimus carries an ancient integrated fragment of an extant virus.</title>
        <authorList>
            <person name="Hongo Y."/>
            <person name="Kimura K."/>
            <person name="Takaki Y."/>
            <person name="Yoshida Y."/>
            <person name="Baba S."/>
            <person name="Kobayashi G."/>
            <person name="Nagasaki K."/>
            <person name="Hano T."/>
            <person name="Tomaru Y."/>
        </authorList>
    </citation>
    <scope>NUCLEOTIDE SEQUENCE [LARGE SCALE GENOMIC DNA]</scope>
    <source>
        <strain evidence="8 9">NIES-3715</strain>
    </source>
</reference>
<dbReference type="InterPro" id="IPR039262">
    <property type="entry name" value="DTWD2/TAPT"/>
</dbReference>
<dbReference type="SMART" id="SM01144">
    <property type="entry name" value="DTW"/>
    <property type="match status" value="1"/>
</dbReference>
<dbReference type="Proteomes" id="UP001054902">
    <property type="component" value="Unassembled WGS sequence"/>
</dbReference>
<name>A0AAD3CXC0_9STRA</name>
<keyword evidence="9" id="KW-1185">Reference proteome</keyword>
<evidence type="ECO:0000313" key="8">
    <source>
        <dbReference type="EMBL" id="GFH52319.1"/>
    </source>
</evidence>
<dbReference type="EMBL" id="BLLK01000045">
    <property type="protein sequence ID" value="GFH52319.1"/>
    <property type="molecule type" value="Genomic_DNA"/>
</dbReference>